<dbReference type="PRINTS" id="PR00175">
    <property type="entry name" value="NAALASMPORT"/>
</dbReference>
<feature type="transmembrane region" description="Helical" evidence="9">
    <location>
        <begin position="205"/>
        <end position="226"/>
    </location>
</feature>
<keyword evidence="8 9" id="KW-0472">Membrane</keyword>
<keyword evidence="7 9" id="KW-1133">Transmembrane helix</keyword>
<evidence type="ECO:0000256" key="5">
    <source>
        <dbReference type="ARBA" id="ARBA00022692"/>
    </source>
</evidence>
<evidence type="ECO:0000313" key="11">
    <source>
        <dbReference type="Proteomes" id="UP000242181"/>
    </source>
</evidence>
<evidence type="ECO:0000256" key="1">
    <source>
        <dbReference type="ARBA" id="ARBA00004651"/>
    </source>
</evidence>
<comment type="similarity">
    <text evidence="2 9">Belongs to the alanine or glycine:cation symporter (AGCS) (TC 2.A.25) family.</text>
</comment>
<dbReference type="EMBL" id="PXYH01000030">
    <property type="protein sequence ID" value="PSJ37168.1"/>
    <property type="molecule type" value="Genomic_DNA"/>
</dbReference>
<organism evidence="10 11">
    <name type="scientific">Zobellella taiwanensis</name>
    <dbReference type="NCBI Taxonomy" id="347535"/>
    <lineage>
        <taxon>Bacteria</taxon>
        <taxon>Pseudomonadati</taxon>
        <taxon>Pseudomonadota</taxon>
        <taxon>Gammaproteobacteria</taxon>
        <taxon>Aeromonadales</taxon>
        <taxon>Aeromonadaceae</taxon>
        <taxon>Zobellella</taxon>
    </lineage>
</organism>
<comment type="subcellular location">
    <subcellularLocation>
        <location evidence="9">Cell inner membrane</location>
        <topology evidence="9">Multi-pass membrane protein</topology>
    </subcellularLocation>
    <subcellularLocation>
        <location evidence="1">Cell membrane</location>
        <topology evidence="1">Multi-pass membrane protein</topology>
    </subcellularLocation>
</comment>
<dbReference type="GO" id="GO:0005283">
    <property type="term" value="F:amino acid:sodium symporter activity"/>
    <property type="evidence" value="ECO:0007669"/>
    <property type="project" value="InterPro"/>
</dbReference>
<keyword evidence="5 9" id="KW-0812">Transmembrane</keyword>
<feature type="transmembrane region" description="Helical" evidence="9">
    <location>
        <begin position="172"/>
        <end position="193"/>
    </location>
</feature>
<feature type="transmembrane region" description="Helical" evidence="9">
    <location>
        <begin position="296"/>
        <end position="317"/>
    </location>
</feature>
<evidence type="ECO:0000256" key="4">
    <source>
        <dbReference type="ARBA" id="ARBA00022475"/>
    </source>
</evidence>
<feature type="transmembrane region" description="Helical" evidence="9">
    <location>
        <begin position="92"/>
        <end position="115"/>
    </location>
</feature>
<feature type="transmembrane region" description="Helical" evidence="9">
    <location>
        <begin position="232"/>
        <end position="255"/>
    </location>
</feature>
<dbReference type="FunFam" id="1.20.1740.10:FF:000004">
    <property type="entry name" value="Sodium:alanine symporter family protein"/>
    <property type="match status" value="1"/>
</dbReference>
<sequence length="496" mass="52549">MSDLVNAINGYIWSLPLIYLCLGVGLYFSLRTRFLQLRHIKEMVRLMFKGESSPAGISSFQALALSLSGRVGTGNIAGVATAITFGGPGAVFWMWVVAFLGAGTAFVESALAQIYKEKDDNGLYRGGPAFYIEKGLGMKWYAWIFAFSTILACGVLLPGVQANSIASGIETAFGIPTSVSAAAVVILLGLIIFGGVKRIAHFTQIVVPFMALGYILVAFVIILMNVGKVPEVISLIVGSAFGMQAGFGAILGLAIEWGVKRGIYSNEAGQGTGPHAAAAAEVSHPAKQGLVQGFSVYVDTLFVCSATAFMIIITGAYNVMGKAGEAIVEQLPGVSAGPGYTQAAVESVMPGFGSVFVAVALFFFAFTTILAYYYIAETNVAYINRKVHRPWLTFVLKLVLMSSVVYGSVKTAELAWGLGDIGVGLMAWLNIVAILLLQKPALIALKDYEEQKAKGLDPTFDPVKLGIKNADHWVKDKAAKPAADAAAPVNAQAERS</sequence>
<feature type="transmembrane region" description="Helical" evidence="9">
    <location>
        <begin position="12"/>
        <end position="30"/>
    </location>
</feature>
<dbReference type="Proteomes" id="UP000242181">
    <property type="component" value="Unassembled WGS sequence"/>
</dbReference>
<keyword evidence="11" id="KW-1185">Reference proteome</keyword>
<evidence type="ECO:0000256" key="3">
    <source>
        <dbReference type="ARBA" id="ARBA00022448"/>
    </source>
</evidence>
<dbReference type="PANTHER" id="PTHR30330:SF7">
    <property type="entry name" value="SODIUM_PROTON-DEPENDENT ALANINE CARRIER PROTEIN YRBD-RELATED"/>
    <property type="match status" value="1"/>
</dbReference>
<dbReference type="OrthoDB" id="9806926at2"/>
<keyword evidence="6 9" id="KW-0769">Symport</keyword>
<gene>
    <name evidence="10" type="ORF">C7I36_15915</name>
</gene>
<dbReference type="AlphaFoldDB" id="A0A2P7QGQ7"/>
<evidence type="ECO:0000256" key="2">
    <source>
        <dbReference type="ARBA" id="ARBA00009261"/>
    </source>
</evidence>
<feature type="transmembrane region" description="Helical" evidence="9">
    <location>
        <begin position="355"/>
        <end position="375"/>
    </location>
</feature>
<dbReference type="RefSeq" id="WP_106454670.1">
    <property type="nucleotide sequence ID" value="NZ_PXYH01000030.1"/>
</dbReference>
<comment type="caution">
    <text evidence="10">The sequence shown here is derived from an EMBL/GenBank/DDBJ whole genome shotgun (WGS) entry which is preliminary data.</text>
</comment>
<dbReference type="Gene3D" id="1.20.1740.10">
    <property type="entry name" value="Amino acid/polyamine transporter I"/>
    <property type="match status" value="1"/>
</dbReference>
<keyword evidence="9" id="KW-0997">Cell inner membrane</keyword>
<name>A0A2P7QGQ7_9GAMM</name>
<protein>
    <submittedName>
        <fullName evidence="10">Sodium:alanine symporter</fullName>
    </submittedName>
</protein>
<feature type="transmembrane region" description="Helical" evidence="9">
    <location>
        <begin position="387"/>
        <end position="409"/>
    </location>
</feature>
<evidence type="ECO:0000256" key="6">
    <source>
        <dbReference type="ARBA" id="ARBA00022847"/>
    </source>
</evidence>
<dbReference type="PANTHER" id="PTHR30330">
    <property type="entry name" value="AGSS FAMILY TRANSPORTER, SODIUM-ALANINE"/>
    <property type="match status" value="1"/>
</dbReference>
<dbReference type="PROSITE" id="PS00873">
    <property type="entry name" value="NA_ALANINE_SYMP"/>
    <property type="match status" value="1"/>
</dbReference>
<feature type="transmembrane region" description="Helical" evidence="9">
    <location>
        <begin position="140"/>
        <end position="160"/>
    </location>
</feature>
<keyword evidence="4" id="KW-1003">Cell membrane</keyword>
<accession>A0A2P7QGQ7</accession>
<evidence type="ECO:0000313" key="10">
    <source>
        <dbReference type="EMBL" id="PSJ37168.1"/>
    </source>
</evidence>
<dbReference type="Pfam" id="PF01235">
    <property type="entry name" value="Na_Ala_symp"/>
    <property type="match status" value="1"/>
</dbReference>
<feature type="transmembrane region" description="Helical" evidence="9">
    <location>
        <begin position="415"/>
        <end position="437"/>
    </location>
</feature>
<reference evidence="10 11" key="1">
    <citation type="submission" date="2018-03" db="EMBL/GenBank/DDBJ databases">
        <title>The draft genome of Zobellella taiwanensis JCM 13381.</title>
        <authorList>
            <person name="Liu L."/>
            <person name="Li L."/>
            <person name="Wang T."/>
            <person name="Zhang X."/>
            <person name="Liang L."/>
        </authorList>
    </citation>
    <scope>NUCLEOTIDE SEQUENCE [LARGE SCALE GENOMIC DNA]</scope>
    <source>
        <strain evidence="10 11">JCM 13381</strain>
    </source>
</reference>
<dbReference type="GO" id="GO:0005886">
    <property type="term" value="C:plasma membrane"/>
    <property type="evidence" value="ECO:0007669"/>
    <property type="project" value="UniProtKB-SubCell"/>
</dbReference>
<keyword evidence="3 9" id="KW-0813">Transport</keyword>
<evidence type="ECO:0000256" key="9">
    <source>
        <dbReference type="RuleBase" id="RU363064"/>
    </source>
</evidence>
<proteinExistence type="inferred from homology"/>
<evidence type="ECO:0000256" key="7">
    <source>
        <dbReference type="ARBA" id="ARBA00022989"/>
    </source>
</evidence>
<dbReference type="InterPro" id="IPR001463">
    <property type="entry name" value="Na/Ala_symport"/>
</dbReference>
<evidence type="ECO:0000256" key="8">
    <source>
        <dbReference type="ARBA" id="ARBA00023136"/>
    </source>
</evidence>
<dbReference type="NCBIfam" id="TIGR00835">
    <property type="entry name" value="agcS"/>
    <property type="match status" value="1"/>
</dbReference>